<name>A0A9Q1Q830_9CARY</name>
<gene>
    <name evidence="1" type="ORF">Cgig2_013832</name>
</gene>
<comment type="caution">
    <text evidence="1">The sequence shown here is derived from an EMBL/GenBank/DDBJ whole genome shotgun (WGS) entry which is preliminary data.</text>
</comment>
<keyword evidence="2" id="KW-1185">Reference proteome</keyword>
<evidence type="ECO:0000313" key="2">
    <source>
        <dbReference type="Proteomes" id="UP001153076"/>
    </source>
</evidence>
<dbReference type="Proteomes" id="UP001153076">
    <property type="component" value="Unassembled WGS sequence"/>
</dbReference>
<protein>
    <submittedName>
        <fullName evidence="1">Uncharacterized protein</fullName>
    </submittedName>
</protein>
<dbReference type="AlphaFoldDB" id="A0A9Q1Q830"/>
<dbReference type="EMBL" id="JAKOGI010000608">
    <property type="protein sequence ID" value="KAJ8432418.1"/>
    <property type="molecule type" value="Genomic_DNA"/>
</dbReference>
<reference evidence="1" key="1">
    <citation type="submission" date="2022-04" db="EMBL/GenBank/DDBJ databases">
        <title>Carnegiea gigantea Genome sequencing and assembly v2.</title>
        <authorList>
            <person name="Copetti D."/>
            <person name="Sanderson M.J."/>
            <person name="Burquez A."/>
            <person name="Wojciechowski M.F."/>
        </authorList>
    </citation>
    <scope>NUCLEOTIDE SEQUENCE</scope>
    <source>
        <strain evidence="1">SGP5-SGP5p</strain>
        <tissue evidence="1">Aerial part</tissue>
    </source>
</reference>
<accession>A0A9Q1Q830</accession>
<sequence length="189" mass="21629">MDKCERACERMREHHQGFLQIMLRSFITQAPGDRESARRRRSFVMFVQNLLGNLNGFALSKLFQSFRMGVQYPILKLKVKRARGLPLTELWTQIIAKLIGIISKLLHLIQLIHLELPPRGYKIILQRDSTSQEARDALEVAKAMGLKVVGSESLVINNIKCTLSNSRKERALYNLRSIKKVWGSACGRP</sequence>
<organism evidence="1 2">
    <name type="scientific">Carnegiea gigantea</name>
    <dbReference type="NCBI Taxonomy" id="171969"/>
    <lineage>
        <taxon>Eukaryota</taxon>
        <taxon>Viridiplantae</taxon>
        <taxon>Streptophyta</taxon>
        <taxon>Embryophyta</taxon>
        <taxon>Tracheophyta</taxon>
        <taxon>Spermatophyta</taxon>
        <taxon>Magnoliopsida</taxon>
        <taxon>eudicotyledons</taxon>
        <taxon>Gunneridae</taxon>
        <taxon>Pentapetalae</taxon>
        <taxon>Caryophyllales</taxon>
        <taxon>Cactineae</taxon>
        <taxon>Cactaceae</taxon>
        <taxon>Cactoideae</taxon>
        <taxon>Echinocereeae</taxon>
        <taxon>Carnegiea</taxon>
    </lineage>
</organism>
<proteinExistence type="predicted"/>
<evidence type="ECO:0000313" key="1">
    <source>
        <dbReference type="EMBL" id="KAJ8432418.1"/>
    </source>
</evidence>